<comment type="caution">
    <text evidence="2">The sequence shown here is derived from an EMBL/GenBank/DDBJ whole genome shotgun (WGS) entry which is preliminary data.</text>
</comment>
<accession>A0A5M4AYL6</accession>
<dbReference type="PROSITE" id="PS51257">
    <property type="entry name" value="PROKAR_LIPOPROTEIN"/>
    <property type="match status" value="1"/>
</dbReference>
<evidence type="ECO:0000256" key="1">
    <source>
        <dbReference type="SAM" id="SignalP"/>
    </source>
</evidence>
<evidence type="ECO:0000313" key="3">
    <source>
        <dbReference type="Proteomes" id="UP000391834"/>
    </source>
</evidence>
<keyword evidence="1" id="KW-0732">Signal</keyword>
<dbReference type="OrthoDB" id="9882557at2"/>
<evidence type="ECO:0000313" key="2">
    <source>
        <dbReference type="EMBL" id="GET32995.1"/>
    </source>
</evidence>
<evidence type="ECO:0008006" key="4">
    <source>
        <dbReference type="Google" id="ProtNLM"/>
    </source>
</evidence>
<name>A0A5M4AYL6_9BACT</name>
<dbReference type="Proteomes" id="UP000391834">
    <property type="component" value="Unassembled WGS sequence"/>
</dbReference>
<feature type="signal peptide" evidence="1">
    <location>
        <begin position="1"/>
        <end position="20"/>
    </location>
</feature>
<proteinExistence type="predicted"/>
<protein>
    <recommendedName>
        <fullName evidence="4">Lipoprotein</fullName>
    </recommendedName>
</protein>
<reference evidence="2 3" key="1">
    <citation type="submission" date="2019-10" db="EMBL/GenBank/DDBJ databases">
        <title>Prolixibacter strains distinguished by the presence of nitrate reductase genes were adept at nitrate-dependent anaerobic corrosion of metallic iron and carbon steel.</title>
        <authorList>
            <person name="Iino T."/>
            <person name="Shono N."/>
            <person name="Ito K."/>
            <person name="Nakamura R."/>
            <person name="Sueoka K."/>
            <person name="Harayama S."/>
            <person name="Ohkuma M."/>
        </authorList>
    </citation>
    <scope>NUCLEOTIDE SEQUENCE [LARGE SCALE GENOMIC DNA]</scope>
    <source>
        <strain evidence="2 3">JCM 13498</strain>
    </source>
</reference>
<dbReference type="RefSeq" id="WP_025862871.1">
    <property type="nucleotide sequence ID" value="NZ_BLAX01000001.1"/>
</dbReference>
<dbReference type="AlphaFoldDB" id="A0A5M4AYL6"/>
<gene>
    <name evidence="2" type="ORF">PbJCM13498_18580</name>
</gene>
<dbReference type="EMBL" id="BLAX01000001">
    <property type="protein sequence ID" value="GET32995.1"/>
    <property type="molecule type" value="Genomic_DNA"/>
</dbReference>
<keyword evidence="3" id="KW-1185">Reference proteome</keyword>
<sequence>MKISLLIILLSGLGFLSACHRVDKKAAQTEGEYLMTLEKAKAGPRDTTAISAKEFQRKLGWVKEGTEGYAVVTAPINGHYYGRPIKARVIRKTDRELKLRFLESVMVAPAKNCPAEVKSGQTYWEKRGAFWQTREEARQYLKKHGWLGE</sequence>
<organism evidence="2 3">
    <name type="scientific">Prolixibacter bellariivorans</name>
    <dbReference type="NCBI Taxonomy" id="314319"/>
    <lineage>
        <taxon>Bacteria</taxon>
        <taxon>Pseudomonadati</taxon>
        <taxon>Bacteroidota</taxon>
        <taxon>Bacteroidia</taxon>
        <taxon>Marinilabiliales</taxon>
        <taxon>Prolixibacteraceae</taxon>
        <taxon>Prolixibacter</taxon>
    </lineage>
</organism>
<feature type="chain" id="PRO_5024388708" description="Lipoprotein" evidence="1">
    <location>
        <begin position="21"/>
        <end position="149"/>
    </location>
</feature>